<dbReference type="EMBL" id="BAAAQK010000019">
    <property type="protein sequence ID" value="GAA1864085.1"/>
    <property type="molecule type" value="Genomic_DNA"/>
</dbReference>
<protein>
    <submittedName>
        <fullName evidence="2">LLM class flavin-dependent oxidoreductase</fullName>
    </submittedName>
</protein>
<comment type="caution">
    <text evidence="2">The sequence shown here is derived from an EMBL/GenBank/DDBJ whole genome shotgun (WGS) entry which is preliminary data.</text>
</comment>
<reference evidence="2 3" key="1">
    <citation type="journal article" date="2019" name="Int. J. Syst. Evol. Microbiol.">
        <title>The Global Catalogue of Microorganisms (GCM) 10K type strain sequencing project: providing services to taxonomists for standard genome sequencing and annotation.</title>
        <authorList>
            <consortium name="The Broad Institute Genomics Platform"/>
            <consortium name="The Broad Institute Genome Sequencing Center for Infectious Disease"/>
            <person name="Wu L."/>
            <person name="Ma J."/>
        </authorList>
    </citation>
    <scope>NUCLEOTIDE SEQUENCE [LARGE SCALE GENOMIC DNA]</scope>
    <source>
        <strain evidence="2 3">JCM 16009</strain>
    </source>
</reference>
<dbReference type="InterPro" id="IPR011251">
    <property type="entry name" value="Luciferase-like_dom"/>
</dbReference>
<evidence type="ECO:0000259" key="1">
    <source>
        <dbReference type="Pfam" id="PF00296"/>
    </source>
</evidence>
<evidence type="ECO:0000313" key="3">
    <source>
        <dbReference type="Proteomes" id="UP001500449"/>
    </source>
</evidence>
<gene>
    <name evidence="2" type="ORF">GCM10009836_50500</name>
</gene>
<dbReference type="SUPFAM" id="SSF51679">
    <property type="entry name" value="Bacterial luciferase-like"/>
    <property type="match status" value="1"/>
</dbReference>
<dbReference type="PANTHER" id="PTHR43244:SF2">
    <property type="entry name" value="CONSERVED HYPOTHETICAL ALANINE AND PROLINE-RICH PROTEIN"/>
    <property type="match status" value="1"/>
</dbReference>
<organism evidence="2 3">
    <name type="scientific">Pseudonocardia ailaonensis</name>
    <dbReference type="NCBI Taxonomy" id="367279"/>
    <lineage>
        <taxon>Bacteria</taxon>
        <taxon>Bacillati</taxon>
        <taxon>Actinomycetota</taxon>
        <taxon>Actinomycetes</taxon>
        <taxon>Pseudonocardiales</taxon>
        <taxon>Pseudonocardiaceae</taxon>
        <taxon>Pseudonocardia</taxon>
    </lineage>
</organism>
<name>A0ABN2NEI6_9PSEU</name>
<dbReference type="InterPro" id="IPR050564">
    <property type="entry name" value="F420-G6PD/mer"/>
</dbReference>
<feature type="domain" description="Luciferase-like" evidence="1">
    <location>
        <begin position="15"/>
        <end position="251"/>
    </location>
</feature>
<evidence type="ECO:0000313" key="2">
    <source>
        <dbReference type="EMBL" id="GAA1864085.1"/>
    </source>
</evidence>
<sequence length="316" mass="33048">MIGARIGLSVPLAHGTGAGRAQMAEWFARADASGLDSLWVLDQLIGRMPTPGPVGVLGFAAAMTERVRLGTAVYVVPGRNPIAAAKELATLDSLAGGGRLVVGVGSGNRAHFPTFGLGCAHDGPPAPRDVLDEFLEVLPRLWREADVHHPGPLWPMDGVTLSPHPAVPPALWVGGGAPAALRRALRFGSGWIGAGRHSTAEFAELAARFRALCAEAGRPDMAVGKRVYLLVEGDRARARATIEEWFGTFYRRPELGATVTVAGDAAECLEQLEALTAAGATDLILHPLAETAAQQDLVFDALLPALAGYRTAATPA</sequence>
<keyword evidence="3" id="KW-1185">Reference proteome</keyword>
<accession>A0ABN2NEI6</accession>
<dbReference type="Proteomes" id="UP001500449">
    <property type="component" value="Unassembled WGS sequence"/>
</dbReference>
<dbReference type="Pfam" id="PF00296">
    <property type="entry name" value="Bac_luciferase"/>
    <property type="match status" value="1"/>
</dbReference>
<dbReference type="RefSeq" id="WP_344421950.1">
    <property type="nucleotide sequence ID" value="NZ_BAAAQK010000019.1"/>
</dbReference>
<proteinExistence type="predicted"/>
<dbReference type="Gene3D" id="3.20.20.30">
    <property type="entry name" value="Luciferase-like domain"/>
    <property type="match status" value="1"/>
</dbReference>
<dbReference type="InterPro" id="IPR036661">
    <property type="entry name" value="Luciferase-like_sf"/>
</dbReference>
<dbReference type="PANTHER" id="PTHR43244">
    <property type="match status" value="1"/>
</dbReference>